<comment type="caution">
    <text evidence="2">The sequence shown here is derived from an EMBL/GenBank/DDBJ whole genome shotgun (WGS) entry which is preliminary data.</text>
</comment>
<keyword evidence="2" id="KW-0540">Nuclease</keyword>
<organism evidence="2 3">
    <name type="scientific">Enterococcus raffinosus</name>
    <dbReference type="NCBI Taxonomy" id="71452"/>
    <lineage>
        <taxon>Bacteria</taxon>
        <taxon>Bacillati</taxon>
        <taxon>Bacillota</taxon>
        <taxon>Bacilli</taxon>
        <taxon>Lactobacillales</taxon>
        <taxon>Enterococcaceae</taxon>
        <taxon>Enterococcus</taxon>
    </lineage>
</organism>
<sequence length="248" mass="28539">MSESQTKGREFEITIQKIYKMIAKNERINASVTRDVKLKGRNGLDEQFDVVYEYEYFGNRYRVAIECKNYESKSIEKAQMYVFEKKIKNVGKLNGIFISKNAKFQSGAQTAANDIGVKIIGLDDLDGYISGINEEFLIPNSETIGEPFWSIVANDKHVNSVEKLFGKTVFLFESKYFAEKYVESLFPYTSENIKIIGVSQELLKLVKSMNDDERIDIKMFDVINSDLIKSDFCFKNIKGGNVSVYFWE</sequence>
<protein>
    <submittedName>
        <fullName evidence="2">Restriction endonuclease</fullName>
        <ecNumber evidence="2">3.1.21.-</ecNumber>
    </submittedName>
</protein>
<dbReference type="EC" id="3.1.21.-" evidence="2"/>
<dbReference type="SUPFAM" id="SSF52980">
    <property type="entry name" value="Restriction endonuclease-like"/>
    <property type="match status" value="1"/>
</dbReference>
<gene>
    <name evidence="2" type="ORF">P7D69_20525</name>
</gene>
<keyword evidence="1 2" id="KW-0378">Hydrolase</keyword>
<dbReference type="RefSeq" id="WP_070509388.1">
    <property type="nucleotide sequence ID" value="NZ_CP104392.1"/>
</dbReference>
<evidence type="ECO:0000313" key="2">
    <source>
        <dbReference type="EMBL" id="MDT2546719.1"/>
    </source>
</evidence>
<dbReference type="InterPro" id="IPR011335">
    <property type="entry name" value="Restrct_endonuc-II-like"/>
</dbReference>
<dbReference type="EMBL" id="JARPXL010000042">
    <property type="protein sequence ID" value="MDT2546719.1"/>
    <property type="molecule type" value="Genomic_DNA"/>
</dbReference>
<evidence type="ECO:0000313" key="3">
    <source>
        <dbReference type="Proteomes" id="UP001254770"/>
    </source>
</evidence>
<dbReference type="Proteomes" id="UP001254770">
    <property type="component" value="Unassembled WGS sequence"/>
</dbReference>
<proteinExistence type="predicted"/>
<keyword evidence="2" id="KW-0255">Endonuclease</keyword>
<dbReference type="AlphaFoldDB" id="A0AAW8TG28"/>
<name>A0AAW8TG28_9ENTE</name>
<dbReference type="GO" id="GO:0004519">
    <property type="term" value="F:endonuclease activity"/>
    <property type="evidence" value="ECO:0007669"/>
    <property type="project" value="UniProtKB-KW"/>
</dbReference>
<reference evidence="2" key="1">
    <citation type="submission" date="2023-03" db="EMBL/GenBank/DDBJ databases">
        <authorList>
            <person name="Shen W."/>
            <person name="Cai J."/>
        </authorList>
    </citation>
    <scope>NUCLEOTIDE SEQUENCE</scope>
    <source>
        <strain evidence="2">Y15</strain>
    </source>
</reference>
<dbReference type="GO" id="GO:0016787">
    <property type="term" value="F:hydrolase activity"/>
    <property type="evidence" value="ECO:0007669"/>
    <property type="project" value="UniProtKB-KW"/>
</dbReference>
<accession>A0AAW8TG28</accession>
<evidence type="ECO:0000256" key="1">
    <source>
        <dbReference type="ARBA" id="ARBA00022801"/>
    </source>
</evidence>